<keyword evidence="2" id="KW-1185">Reference proteome</keyword>
<dbReference type="RefSeq" id="WP_123844799.1">
    <property type="nucleotide sequence ID" value="NZ_RPDH01000001.1"/>
</dbReference>
<evidence type="ECO:0000313" key="1">
    <source>
        <dbReference type="EMBL" id="RPE12294.1"/>
    </source>
</evidence>
<dbReference type="Proteomes" id="UP000278351">
    <property type="component" value="Unassembled WGS sequence"/>
</dbReference>
<dbReference type="InterPro" id="IPR021272">
    <property type="entry name" value="DUF2851"/>
</dbReference>
<gene>
    <name evidence="1" type="ORF">EGT74_01680</name>
</gene>
<reference evidence="1 2" key="1">
    <citation type="submission" date="2018-11" db="EMBL/GenBank/DDBJ databases">
        <title>Chitinophaga lutea sp.nov., isolate from arsenic contaminated soil.</title>
        <authorList>
            <person name="Zong Y."/>
        </authorList>
    </citation>
    <scope>NUCLEOTIDE SEQUENCE [LARGE SCALE GENOMIC DNA]</scope>
    <source>
        <strain evidence="1 2">ZY74</strain>
    </source>
</reference>
<evidence type="ECO:0000313" key="2">
    <source>
        <dbReference type="Proteomes" id="UP000278351"/>
    </source>
</evidence>
<dbReference type="AlphaFoldDB" id="A0A3N4QKK5"/>
<dbReference type="EMBL" id="RPDH01000001">
    <property type="protein sequence ID" value="RPE12294.1"/>
    <property type="molecule type" value="Genomic_DNA"/>
</dbReference>
<proteinExistence type="predicted"/>
<dbReference type="OrthoDB" id="1005072at2"/>
<name>A0A3N4QKK5_9BACT</name>
<organism evidence="1 2">
    <name type="scientific">Chitinophaga lutea</name>
    <dbReference type="NCBI Taxonomy" id="2488634"/>
    <lineage>
        <taxon>Bacteria</taxon>
        <taxon>Pseudomonadati</taxon>
        <taxon>Bacteroidota</taxon>
        <taxon>Chitinophagia</taxon>
        <taxon>Chitinophagales</taxon>
        <taxon>Chitinophagaceae</taxon>
        <taxon>Chitinophaga</taxon>
    </lineage>
</organism>
<accession>A0A3N4QKK5</accession>
<sequence>MTIVNPLFSEELLQHIWQFGLYNQHHLTTVSGEPVAVLHPGELNRNAGPDFTGARVRIGGMEWAGNVELHYRTSDWRRHGHQRNPRYDNVVLHVVFEHDAPFPAAPCLELQHRIPKLLLKRYQALKTAAAFVPCAPLLHRVEEDTWEAWKPALLFARLQRKAAVLMRWLEQSRFNWEEVCFRAIAQGFGMPVNTAAFLQLSFSMPFMLLARHRQHPHRLEALLFGQSGMLTGHFADAYPQELQREYLFLQHKYRLEPMPGHQWQWLRMRPSAFPTMRIACFAALLHNSPHLFSRLLETDALPDAERLFFVEPSAYWRNHYRFDIPAVRTAGIGKGTVHHLFINAVAPLLHLYGEYMGLPQYKQRALRFLRELPAENNRILRGWAEENVPSASAGDSQALLQLKQEYCDRKRCLDCAVGQRLLRGEEVWACREGEEEEWM</sequence>
<comment type="caution">
    <text evidence="1">The sequence shown here is derived from an EMBL/GenBank/DDBJ whole genome shotgun (WGS) entry which is preliminary data.</text>
</comment>
<protein>
    <submittedName>
        <fullName evidence="1">DUF2851 family protein</fullName>
    </submittedName>
</protein>
<dbReference type="Pfam" id="PF11013">
    <property type="entry name" value="DUF2851"/>
    <property type="match status" value="1"/>
</dbReference>